<evidence type="ECO:0000256" key="1">
    <source>
        <dbReference type="SAM" id="Phobius"/>
    </source>
</evidence>
<sequence length="104" mass="11198">MSLNMLGAPGFGDDLIGCECIPGLSFTLAAGGGHALRASVLRDFFGLLVTMCLEEAVLVLRLLLCLWLDMLWALFFGVSLLLPLAVFVAVFDFISVMDAMLKAK</sequence>
<keyword evidence="1" id="KW-1133">Transmembrane helix</keyword>
<feature type="transmembrane region" description="Helical" evidence="1">
    <location>
        <begin position="44"/>
        <end position="64"/>
    </location>
</feature>
<organism evidence="2 3">
    <name type="scientific">Nepenthes gracilis</name>
    <name type="common">Slender pitcher plant</name>
    <dbReference type="NCBI Taxonomy" id="150966"/>
    <lineage>
        <taxon>Eukaryota</taxon>
        <taxon>Viridiplantae</taxon>
        <taxon>Streptophyta</taxon>
        <taxon>Embryophyta</taxon>
        <taxon>Tracheophyta</taxon>
        <taxon>Spermatophyta</taxon>
        <taxon>Magnoliopsida</taxon>
        <taxon>eudicotyledons</taxon>
        <taxon>Gunneridae</taxon>
        <taxon>Pentapetalae</taxon>
        <taxon>Caryophyllales</taxon>
        <taxon>Nepenthaceae</taxon>
        <taxon>Nepenthes</taxon>
    </lineage>
</organism>
<gene>
    <name evidence="2" type="ORF">Nepgr_006559</name>
</gene>
<comment type="caution">
    <text evidence="2">The sequence shown here is derived from an EMBL/GenBank/DDBJ whole genome shotgun (WGS) entry which is preliminary data.</text>
</comment>
<dbReference type="EMBL" id="BSYO01000005">
    <property type="protein sequence ID" value="GMH04719.1"/>
    <property type="molecule type" value="Genomic_DNA"/>
</dbReference>
<protein>
    <submittedName>
        <fullName evidence="2">Uncharacterized protein</fullName>
    </submittedName>
</protein>
<reference evidence="2" key="1">
    <citation type="submission" date="2023-05" db="EMBL/GenBank/DDBJ databases">
        <title>Nepenthes gracilis genome sequencing.</title>
        <authorList>
            <person name="Fukushima K."/>
        </authorList>
    </citation>
    <scope>NUCLEOTIDE SEQUENCE</scope>
    <source>
        <strain evidence="2">SING2019-196</strain>
    </source>
</reference>
<accession>A0AAD3S5L2</accession>
<name>A0AAD3S5L2_NEPGR</name>
<feature type="transmembrane region" description="Helical" evidence="1">
    <location>
        <begin position="70"/>
        <end position="94"/>
    </location>
</feature>
<dbReference type="AlphaFoldDB" id="A0AAD3S5L2"/>
<dbReference type="Proteomes" id="UP001279734">
    <property type="component" value="Unassembled WGS sequence"/>
</dbReference>
<evidence type="ECO:0000313" key="2">
    <source>
        <dbReference type="EMBL" id="GMH04719.1"/>
    </source>
</evidence>
<keyword evidence="1" id="KW-0812">Transmembrane</keyword>
<keyword evidence="3" id="KW-1185">Reference proteome</keyword>
<evidence type="ECO:0000313" key="3">
    <source>
        <dbReference type="Proteomes" id="UP001279734"/>
    </source>
</evidence>
<keyword evidence="1" id="KW-0472">Membrane</keyword>
<proteinExistence type="predicted"/>